<proteinExistence type="predicted"/>
<dbReference type="EMBL" id="JAEHFQ010000001">
    <property type="protein sequence ID" value="MBM0631549.1"/>
    <property type="molecule type" value="Genomic_DNA"/>
</dbReference>
<protein>
    <submittedName>
        <fullName evidence="1">Uncharacterized protein</fullName>
    </submittedName>
</protein>
<dbReference type="AlphaFoldDB" id="A0A8I1IWW0"/>
<dbReference type="RefSeq" id="WP_165145338.1">
    <property type="nucleotide sequence ID" value="NZ_JAEHFQ010000001.1"/>
</dbReference>
<comment type="caution">
    <text evidence="1">The sequence shown here is derived from an EMBL/GenBank/DDBJ whole genome shotgun (WGS) entry which is preliminary data.</text>
</comment>
<reference evidence="1" key="1">
    <citation type="submission" date="2020-12" db="EMBL/GenBank/DDBJ databases">
        <title>Paenibacillus polymyxa LMG 27872: a double-edged sword.</title>
        <authorList>
            <person name="Langendries S."/>
            <person name="Garcia Mendez S."/>
            <person name="Beirinckx S."/>
            <person name="Viaene T."/>
            <person name="Baeyen S."/>
            <person name="Goeminne G."/>
            <person name="Willems A."/>
            <person name="Debode J."/>
            <person name="Goormachtig S."/>
        </authorList>
    </citation>
    <scope>NUCLEOTIDE SEQUENCE</scope>
    <source>
        <strain evidence="1">LMG 27872</strain>
    </source>
</reference>
<evidence type="ECO:0000313" key="1">
    <source>
        <dbReference type="EMBL" id="MBM0631549.1"/>
    </source>
</evidence>
<accession>A0A8I1IWW0</accession>
<evidence type="ECO:0000313" key="2">
    <source>
        <dbReference type="Proteomes" id="UP000650605"/>
    </source>
</evidence>
<dbReference type="Proteomes" id="UP000650605">
    <property type="component" value="Unassembled WGS sequence"/>
</dbReference>
<sequence length="161" mass="19379">MSRYETRLEDYRRRERPSYRVFEGLQELVRSVGQLHNNWLYVNVDQWDQDPVHTPIYYWDEHWLEECAEEGTAVTNEQGEYIPKWVPDRQVQTWFELATFESIVEVLKAAGQPVTLQMVIMAVKYYDKRDTFLDYEEVKAVTDLWSVLTKVRNHQQNEQSL</sequence>
<organism evidence="1 2">
    <name type="scientific">Paenibacillus polymyxa</name>
    <name type="common">Bacillus polymyxa</name>
    <dbReference type="NCBI Taxonomy" id="1406"/>
    <lineage>
        <taxon>Bacteria</taxon>
        <taxon>Bacillati</taxon>
        <taxon>Bacillota</taxon>
        <taxon>Bacilli</taxon>
        <taxon>Bacillales</taxon>
        <taxon>Paenibacillaceae</taxon>
        <taxon>Paenibacillus</taxon>
    </lineage>
</organism>
<gene>
    <name evidence="1" type="ORF">JDW19_00125</name>
</gene>
<name>A0A8I1IWW0_PAEPO</name>